<accession>A0A2G9QF40</accession>
<feature type="non-terminal residue" evidence="3">
    <location>
        <position position="1"/>
    </location>
</feature>
<dbReference type="OrthoDB" id="191150at2759"/>
<dbReference type="Pfam" id="PF03803">
    <property type="entry name" value="Scramblase"/>
    <property type="match status" value="1"/>
</dbReference>
<reference evidence="4" key="1">
    <citation type="journal article" date="2017" name="Nat. Commun.">
        <title>The North American bullfrog draft genome provides insight into hormonal regulation of long noncoding RNA.</title>
        <authorList>
            <person name="Hammond S.A."/>
            <person name="Warren R.L."/>
            <person name="Vandervalk B.P."/>
            <person name="Kucuk E."/>
            <person name="Khan H."/>
            <person name="Gibb E.A."/>
            <person name="Pandoh P."/>
            <person name="Kirk H."/>
            <person name="Zhao Y."/>
            <person name="Jones M."/>
            <person name="Mungall A.J."/>
            <person name="Coope R."/>
            <person name="Pleasance S."/>
            <person name="Moore R.A."/>
            <person name="Holt R.A."/>
            <person name="Round J.M."/>
            <person name="Ohora S."/>
            <person name="Walle B.V."/>
            <person name="Veldhoen N."/>
            <person name="Helbing C.C."/>
            <person name="Birol I."/>
        </authorList>
    </citation>
    <scope>NUCLEOTIDE SEQUENCE [LARGE SCALE GENOMIC DNA]</scope>
</reference>
<name>A0A2G9QF40_AQUCT</name>
<dbReference type="PANTHER" id="PTHR23248:SF66">
    <property type="entry name" value="PHOSPHOLIPID SCRAMBLASE"/>
    <property type="match status" value="1"/>
</dbReference>
<dbReference type="InterPro" id="IPR005552">
    <property type="entry name" value="Scramblase"/>
</dbReference>
<keyword evidence="2" id="KW-0106">Calcium</keyword>
<evidence type="ECO:0000256" key="1">
    <source>
        <dbReference type="ARBA" id="ARBA00005350"/>
    </source>
</evidence>
<evidence type="ECO:0000313" key="4">
    <source>
        <dbReference type="Proteomes" id="UP000228934"/>
    </source>
</evidence>
<dbReference type="EMBL" id="KZ015624">
    <property type="protein sequence ID" value="PIO14232.1"/>
    <property type="molecule type" value="Genomic_DNA"/>
</dbReference>
<gene>
    <name evidence="3" type="ORF">AB205_0100170</name>
</gene>
<evidence type="ECO:0000256" key="2">
    <source>
        <dbReference type="RuleBase" id="RU363116"/>
    </source>
</evidence>
<comment type="cofactor">
    <cofactor evidence="2">
        <name>Ca(2+)</name>
        <dbReference type="ChEBI" id="CHEBI:29108"/>
    </cofactor>
</comment>
<comment type="function">
    <text evidence="2">May mediate accelerated ATP-independent bidirectional transbilayer migration of phospholipids upon binding calcium ions that results in a loss of phospholipid asymmetry in the plasma membrane.</text>
</comment>
<dbReference type="AlphaFoldDB" id="A0A2G9QF40"/>
<proteinExistence type="inferred from homology"/>
<evidence type="ECO:0000313" key="3">
    <source>
        <dbReference type="EMBL" id="PIO14232.1"/>
    </source>
</evidence>
<dbReference type="Proteomes" id="UP000228934">
    <property type="component" value="Unassembled WGS sequence"/>
</dbReference>
<protein>
    <recommendedName>
        <fullName evidence="2">Phospholipid scramblase</fullName>
    </recommendedName>
</protein>
<comment type="similarity">
    <text evidence="1 2">Belongs to the phospholipid scramblase family.</text>
</comment>
<dbReference type="GO" id="GO:0017128">
    <property type="term" value="F:phospholipid scramblase activity"/>
    <property type="evidence" value="ECO:0007669"/>
    <property type="project" value="InterPro"/>
</dbReference>
<keyword evidence="2" id="KW-0564">Palmitate</keyword>
<dbReference type="PANTHER" id="PTHR23248">
    <property type="entry name" value="PHOSPHOLIPID SCRAMBLASE-RELATED"/>
    <property type="match status" value="1"/>
</dbReference>
<sequence length="147" mass="16528">GIMAGRPVAPPGLEYLFQVNGLLIKETRKSIFQSSNTYDLFGTDGQLVYQATEKRKFFGPRMDLRVTNTKGNNVLNLLVPLKCSLHTKVLSADKTRQIGVITRVWRGLSKEMFSSKNNYTIDFPMDLHVSMKAMLMACTLLIVSLIL</sequence>
<keyword evidence="2" id="KW-0449">Lipoprotein</keyword>
<organism evidence="3 4">
    <name type="scientific">Aquarana catesbeiana</name>
    <name type="common">American bullfrog</name>
    <name type="synonym">Rana catesbeiana</name>
    <dbReference type="NCBI Taxonomy" id="8400"/>
    <lineage>
        <taxon>Eukaryota</taxon>
        <taxon>Metazoa</taxon>
        <taxon>Chordata</taxon>
        <taxon>Craniata</taxon>
        <taxon>Vertebrata</taxon>
        <taxon>Euteleostomi</taxon>
        <taxon>Amphibia</taxon>
        <taxon>Batrachia</taxon>
        <taxon>Anura</taxon>
        <taxon>Neobatrachia</taxon>
        <taxon>Ranoidea</taxon>
        <taxon>Ranidae</taxon>
        <taxon>Aquarana</taxon>
    </lineage>
</organism>
<keyword evidence="4" id="KW-1185">Reference proteome</keyword>
<dbReference type="GO" id="GO:0005886">
    <property type="term" value="C:plasma membrane"/>
    <property type="evidence" value="ECO:0007669"/>
    <property type="project" value="TreeGrafter"/>
</dbReference>